<dbReference type="EMBL" id="CACVKT020004018">
    <property type="protein sequence ID" value="CAC5387645.1"/>
    <property type="molecule type" value="Genomic_DNA"/>
</dbReference>
<gene>
    <name evidence="2" type="ORF">MCOR_22946</name>
</gene>
<accession>A0A6J8BUG9</accession>
<dbReference type="Proteomes" id="UP000507470">
    <property type="component" value="Unassembled WGS sequence"/>
</dbReference>
<evidence type="ECO:0000313" key="2">
    <source>
        <dbReference type="EMBL" id="CAC5387645.1"/>
    </source>
</evidence>
<reference evidence="2 3" key="1">
    <citation type="submission" date="2020-06" db="EMBL/GenBank/DDBJ databases">
        <authorList>
            <person name="Li R."/>
            <person name="Bekaert M."/>
        </authorList>
    </citation>
    <scope>NUCLEOTIDE SEQUENCE [LARGE SCALE GENOMIC DNA]</scope>
    <source>
        <strain evidence="3">wild</strain>
    </source>
</reference>
<dbReference type="OrthoDB" id="6188365at2759"/>
<evidence type="ECO:0000313" key="3">
    <source>
        <dbReference type="Proteomes" id="UP000507470"/>
    </source>
</evidence>
<keyword evidence="3" id="KW-1185">Reference proteome</keyword>
<name>A0A6J8BUG9_MYTCO</name>
<feature type="region of interest" description="Disordered" evidence="1">
    <location>
        <begin position="1"/>
        <end position="21"/>
    </location>
</feature>
<dbReference type="AlphaFoldDB" id="A0A6J8BUG9"/>
<evidence type="ECO:0000256" key="1">
    <source>
        <dbReference type="SAM" id="MobiDB-lite"/>
    </source>
</evidence>
<sequence length="314" mass="35457">MSNLEPEENVSPPKRKRSPFMQKCAFATESPATRNEYFASPVTSNVTKSTFTSARNTETKKDVMSNLVPETNVSPSNRKCSPPKQKWDFAKESLATRKECFRSPIKSQTNTGDVYNFIISPWNPSASTSTRTNRINESPKTPTRTYFSMDEDCITGFNLNESPSPKFSGIQNQSEEYKYTCTPMEQSVEQGYAEKIKDVLDSRQWRLLKEKGPAALTRCLTKALFTNEDLLNSSFGGKKGTLLCPEKTALIKGTRNNSNKSDIQSKCELNHYITLRSSHKNVILDHIRPVTFDPKQGCKGNRCKLNIRLPVNKN</sequence>
<protein>
    <submittedName>
        <fullName evidence="2">Uncharacterized protein</fullName>
    </submittedName>
</protein>
<proteinExistence type="predicted"/>
<organism evidence="2 3">
    <name type="scientific">Mytilus coruscus</name>
    <name type="common">Sea mussel</name>
    <dbReference type="NCBI Taxonomy" id="42192"/>
    <lineage>
        <taxon>Eukaryota</taxon>
        <taxon>Metazoa</taxon>
        <taxon>Spiralia</taxon>
        <taxon>Lophotrochozoa</taxon>
        <taxon>Mollusca</taxon>
        <taxon>Bivalvia</taxon>
        <taxon>Autobranchia</taxon>
        <taxon>Pteriomorphia</taxon>
        <taxon>Mytilida</taxon>
        <taxon>Mytiloidea</taxon>
        <taxon>Mytilidae</taxon>
        <taxon>Mytilinae</taxon>
        <taxon>Mytilus</taxon>
    </lineage>
</organism>